<evidence type="ECO:0000256" key="1">
    <source>
        <dbReference type="SAM" id="Coils"/>
    </source>
</evidence>
<feature type="compositionally biased region" description="Low complexity" evidence="2">
    <location>
        <begin position="149"/>
        <end position="166"/>
    </location>
</feature>
<feature type="compositionally biased region" description="Acidic residues" evidence="2">
    <location>
        <begin position="515"/>
        <end position="528"/>
    </location>
</feature>
<evidence type="ECO:0000313" key="4">
    <source>
        <dbReference type="EMBL" id="RLN20426.1"/>
    </source>
</evidence>
<dbReference type="SUPFAM" id="SSF50729">
    <property type="entry name" value="PH domain-like"/>
    <property type="match status" value="1"/>
</dbReference>
<organism evidence="4 7">
    <name type="scientific">Phytophthora kernoviae</name>
    <dbReference type="NCBI Taxonomy" id="325452"/>
    <lineage>
        <taxon>Eukaryota</taxon>
        <taxon>Sar</taxon>
        <taxon>Stramenopiles</taxon>
        <taxon>Oomycota</taxon>
        <taxon>Peronosporomycetes</taxon>
        <taxon>Peronosporales</taxon>
        <taxon>Peronosporaceae</taxon>
        <taxon>Phytophthora</taxon>
    </lineage>
</organism>
<dbReference type="EMBL" id="MAYM02001381">
    <property type="protein sequence ID" value="RLN20426.1"/>
    <property type="molecule type" value="Genomic_DNA"/>
</dbReference>
<dbReference type="PANTHER" id="PTHR31723">
    <property type="entry name" value="PATHOGENESIS-RELATED FAMILY PROTEIN"/>
    <property type="match status" value="1"/>
</dbReference>
<evidence type="ECO:0000313" key="3">
    <source>
        <dbReference type="EMBL" id="KAG2524114.1"/>
    </source>
</evidence>
<gene>
    <name evidence="4" type="ORF">BBI17_005392</name>
    <name evidence="5" type="ORF">BBO99_00005830</name>
    <name evidence="3" type="ORF">JM18_005522</name>
</gene>
<evidence type="ECO:0008006" key="8">
    <source>
        <dbReference type="Google" id="ProtNLM"/>
    </source>
</evidence>
<feature type="compositionally biased region" description="Polar residues" evidence="2">
    <location>
        <begin position="719"/>
        <end position="729"/>
    </location>
</feature>
<keyword evidence="1" id="KW-0175">Coiled coil</keyword>
<dbReference type="Proteomes" id="UP000285883">
    <property type="component" value="Unassembled WGS sequence"/>
</dbReference>
<evidence type="ECO:0000313" key="6">
    <source>
        <dbReference type="Proteomes" id="UP000285624"/>
    </source>
</evidence>
<feature type="region of interest" description="Disordered" evidence="2">
    <location>
        <begin position="850"/>
        <end position="869"/>
    </location>
</feature>
<dbReference type="Proteomes" id="UP000285624">
    <property type="component" value="Unassembled WGS sequence"/>
</dbReference>
<name>A0A3R7GMH6_9STRA</name>
<feature type="coiled-coil region" evidence="1">
    <location>
        <begin position="591"/>
        <end position="618"/>
    </location>
</feature>
<dbReference type="InterPro" id="IPR053218">
    <property type="entry name" value="Pathogen-related_defense"/>
</dbReference>
<evidence type="ECO:0000256" key="2">
    <source>
        <dbReference type="SAM" id="MobiDB-lite"/>
    </source>
</evidence>
<comment type="caution">
    <text evidence="4">The sequence shown here is derived from an EMBL/GenBank/DDBJ whole genome shotgun (WGS) entry which is preliminary data.</text>
</comment>
<dbReference type="InterPro" id="IPR032710">
    <property type="entry name" value="NTF2-like_dom_sf"/>
</dbReference>
<dbReference type="Gene3D" id="3.10.450.50">
    <property type="match status" value="1"/>
</dbReference>
<evidence type="ECO:0000313" key="7">
    <source>
        <dbReference type="Proteomes" id="UP000285883"/>
    </source>
</evidence>
<reference evidence="6 7" key="2">
    <citation type="submission" date="2018-07" db="EMBL/GenBank/DDBJ databases">
        <title>Genome sequencing of oomycete isolates from Chile give support for New Zealand origin for Phytophthora kernoviae and make available the first Nothophytophthora sp. genome.</title>
        <authorList>
            <person name="Studholme D.J."/>
            <person name="Sanfuentes E."/>
            <person name="Panda P."/>
            <person name="Hill R."/>
            <person name="Sambles C."/>
            <person name="Grant M."/>
            <person name="Williams N.M."/>
            <person name="Mcdougal R.L."/>
        </authorList>
    </citation>
    <scope>NUCLEOTIDE SEQUENCE [LARGE SCALE GENOMIC DNA]</scope>
    <source>
        <strain evidence="4">Chile2</strain>
        <strain evidence="5">Chile4</strain>
    </source>
</reference>
<feature type="region of interest" description="Disordered" evidence="2">
    <location>
        <begin position="936"/>
        <end position="956"/>
    </location>
</feature>
<dbReference type="AlphaFoldDB" id="A0A3R7GMH6"/>
<dbReference type="SUPFAM" id="SSF54427">
    <property type="entry name" value="NTF2-like"/>
    <property type="match status" value="1"/>
</dbReference>
<feature type="compositionally biased region" description="Polar residues" evidence="2">
    <location>
        <begin position="532"/>
        <end position="551"/>
    </location>
</feature>
<feature type="compositionally biased region" description="Low complexity" evidence="2">
    <location>
        <begin position="730"/>
        <end position="744"/>
    </location>
</feature>
<feature type="region of interest" description="Disordered" evidence="2">
    <location>
        <begin position="130"/>
        <end position="202"/>
    </location>
</feature>
<reference evidence="3" key="3">
    <citation type="submission" date="2020-06" db="EMBL/GenBank/DDBJ databases">
        <authorList>
            <person name="Studholme D.J."/>
        </authorList>
    </citation>
    <scope>NUCLEOTIDE SEQUENCE</scope>
    <source>
        <strain evidence="3">NZFS 3630</strain>
    </source>
</reference>
<dbReference type="PANTHER" id="PTHR31723:SF10">
    <property type="entry name" value="PATHOGEN-RELATED PROTEIN"/>
    <property type="match status" value="1"/>
</dbReference>
<feature type="region of interest" description="Disordered" evidence="2">
    <location>
        <begin position="711"/>
        <end position="744"/>
    </location>
</feature>
<dbReference type="Proteomes" id="UP000792063">
    <property type="component" value="Unassembled WGS sequence"/>
</dbReference>
<dbReference type="EMBL" id="JPWU03000164">
    <property type="protein sequence ID" value="KAG2524114.1"/>
    <property type="molecule type" value="Genomic_DNA"/>
</dbReference>
<accession>A0A3R7GMH6</accession>
<reference evidence="3" key="1">
    <citation type="journal article" date="2015" name="Genom Data">
        <title>Genome sequences of six Phytophthora species associated with forests in New Zealand.</title>
        <authorList>
            <person name="Studholme D.J."/>
            <person name="McDougal R.L."/>
            <person name="Sambles C."/>
            <person name="Hansen E."/>
            <person name="Hardy G."/>
            <person name="Grant M."/>
            <person name="Ganley R.J."/>
            <person name="Williams N.M."/>
        </authorList>
    </citation>
    <scope>NUCLEOTIDE SEQUENCE</scope>
    <source>
        <strain evidence="3">NZFS 3630</strain>
    </source>
</reference>
<feature type="region of interest" description="Disordered" evidence="2">
    <location>
        <begin position="512"/>
        <end position="575"/>
    </location>
</feature>
<protein>
    <recommendedName>
        <fullName evidence="8">PH domain-containing protein</fullName>
    </recommendedName>
</protein>
<sequence length="1026" mass="112846">MSSNASSFISNYQKPEVAVDVGHQGYLVIKRGLLKTADKRYYFVTHRSPELYSYGSMDENNSGGSHPERMVSVMIGSASKCITLRLGAESAEKATQWVEALQEVQTLLLLQNALPVNMMMPAGYEVRLEKEGAKKTSSKRRQVEEEEAAAVSTPTSHTESSPTSASGTSEHVEAPVTSAPIASPSSSSNTTTTGAYSLPHPRIRRMDSVASCSSTASGQSQGSTNGNVLLFVPVAGSSLTASASRMAKAQQELDALVAKGAKVPSRVMENPSEGKPVEWRYGAPEYVLTDLAYVKGRSREPDGTPLASYVEECCQTLIMEATHKVRYDQWHSVNLDTFYLQVNDGERVPGASILENDMLGLLYLGGIDISTVGEQTDSDESQDPRAELAEAFPDGFPMEVLEVFTQPPQCYFSWRHWGPFSGKYRGVKGDGSRVEVRGFGEMTVDASRIRSLRLFFKYQDLFAGLRRASDRVVRNRREAVSIAAPMSLNITPGRPLRTGSAAVAPVAPLVIPHFDDDDDSSSDSDLDEPPSKSVSLSTSMNKNHYGSGSISNNNDEDDHDEDEAADGVKSSQNQPRDIFQSEIQWDRVQELQELTNANTTLTSEARDLRQQVKALQIQLEAQIPVPGLDIDAVQDMLLDKDSVEHDVRDVKIVHQAKSLRALKRSFQREKQLAGNATKQCKLLEATNKKLEQEVDTLQLKLQRFLARAAAAEKNTNANGSPQDDSQNQHPGSPTPSTSDGSNDTGILRKMCEELKSKNVALQQELKKTQRALVREVGDDVPLEDILGNTDSTVSGASRRGRAQHIVMLKAKVKKLQTQLVPLKSGSTSAGSQDSTNVATVIDVDQRAQQDLSGQQMHRQKRVDQLTSQRDDLEERLHRLTRKYDALKARAQILDREKQETRNKFQVLVEKSRNDDALVDALQRQLETWKGKLHEARRARTADGSTKGSASQEERTELERLRKIVSAHKGGGGGDRVSTPLTISGGAMPQPSEASQYRAMAVRCINFDLLGDDSILFIFGLTGFYCW</sequence>
<dbReference type="EMBL" id="MBDN02000180">
    <property type="protein sequence ID" value="RLN78642.1"/>
    <property type="molecule type" value="Genomic_DNA"/>
</dbReference>
<feature type="compositionally biased region" description="Low complexity" evidence="2">
    <location>
        <begin position="174"/>
        <end position="197"/>
    </location>
</feature>
<feature type="compositionally biased region" description="Acidic residues" evidence="2">
    <location>
        <begin position="554"/>
        <end position="565"/>
    </location>
</feature>
<proteinExistence type="predicted"/>
<evidence type="ECO:0000313" key="5">
    <source>
        <dbReference type="EMBL" id="RLN78642.1"/>
    </source>
</evidence>
<keyword evidence="6" id="KW-1185">Reference proteome</keyword>